<feature type="transmembrane region" description="Helical" evidence="1">
    <location>
        <begin position="49"/>
        <end position="70"/>
    </location>
</feature>
<accession>A0A9X5BJX1</accession>
<gene>
    <name evidence="2" type="ORF">D5281_17570</name>
</gene>
<evidence type="ECO:0000256" key="1">
    <source>
        <dbReference type="SAM" id="Phobius"/>
    </source>
</evidence>
<dbReference type="RefSeq" id="WP_160561380.1">
    <property type="nucleotide sequence ID" value="NZ_QZDT01000036.1"/>
</dbReference>
<evidence type="ECO:0000313" key="2">
    <source>
        <dbReference type="EMBL" id="NBJ94342.1"/>
    </source>
</evidence>
<organism evidence="2 3">
    <name type="scientific">Parablautia muri</name>
    <dbReference type="NCBI Taxonomy" id="2320879"/>
    <lineage>
        <taxon>Bacteria</taxon>
        <taxon>Bacillati</taxon>
        <taxon>Bacillota</taxon>
        <taxon>Clostridia</taxon>
        <taxon>Lachnospirales</taxon>
        <taxon>Lachnospiraceae</taxon>
        <taxon>Parablautia</taxon>
    </lineage>
</organism>
<keyword evidence="1" id="KW-0812">Transmembrane</keyword>
<evidence type="ECO:0000313" key="3">
    <source>
        <dbReference type="Proteomes" id="UP001154420"/>
    </source>
</evidence>
<keyword evidence="3" id="KW-1185">Reference proteome</keyword>
<comment type="caution">
    <text evidence="2">The sequence shown here is derived from an EMBL/GenBank/DDBJ whole genome shotgun (WGS) entry which is preliminary data.</text>
</comment>
<dbReference type="Proteomes" id="UP001154420">
    <property type="component" value="Unassembled WGS sequence"/>
</dbReference>
<dbReference type="AlphaFoldDB" id="A0A9X5BJX1"/>
<reference evidence="2" key="1">
    <citation type="submission" date="2018-09" db="EMBL/GenBank/DDBJ databases">
        <title>Murine metabolic-syndrome-specific gut microbial biobank.</title>
        <authorList>
            <person name="Liu C."/>
        </authorList>
    </citation>
    <scope>NUCLEOTIDE SEQUENCE</scope>
    <source>
        <strain evidence="2">D42-62</strain>
    </source>
</reference>
<proteinExistence type="predicted"/>
<protein>
    <submittedName>
        <fullName evidence="2">Uncharacterized protein</fullName>
    </submittedName>
</protein>
<keyword evidence="1" id="KW-0472">Membrane</keyword>
<name>A0A9X5BJX1_9FIRM</name>
<sequence>MLKKLNGVLNILIISLIGAFTGHAIYVCLDYRTHPKVYAMQSAPWYTGILYYGIYTIALLIIAIIIKLILCRKLKQQK</sequence>
<keyword evidence="1" id="KW-1133">Transmembrane helix</keyword>
<dbReference type="EMBL" id="QZDT01000036">
    <property type="protein sequence ID" value="NBJ94342.1"/>
    <property type="molecule type" value="Genomic_DNA"/>
</dbReference>
<feature type="transmembrane region" description="Helical" evidence="1">
    <location>
        <begin position="7"/>
        <end position="29"/>
    </location>
</feature>
<dbReference type="OrthoDB" id="2067265at2"/>